<dbReference type="SUPFAM" id="SSF53850">
    <property type="entry name" value="Periplasmic binding protein-like II"/>
    <property type="match status" value="1"/>
</dbReference>
<dbReference type="SMART" id="SM00062">
    <property type="entry name" value="PBPb"/>
    <property type="match status" value="1"/>
</dbReference>
<sequence>MKNIKLWLLALSALFLVACGNGNTSTEETNSEAATTEETTEETTGEVVELTVAVENASNPLSFTNDAGELDGYEVDVINALNEVLEGYHLNIESVSAEATQVGLDTGKYAFIGGGLFKNDEREELYLFPEEYTGVSTIEIFKRADDEEIQTLDDLVGKVVHPVTPNGGIFNLLTAYNEENPDAPIDLQLGESGNFAQRFQALHDGVSDAVVMPSNLGANDIITELELNVTTADEPVQVNPTYFVLAKDQTDLKEKLDAAIAHLKEDGTLAEISEKWYNENMFDYELTE</sequence>
<proteinExistence type="predicted"/>
<reference evidence="6 7" key="1">
    <citation type="submission" date="2019-11" db="EMBL/GenBank/DDBJ databases">
        <title>Characterisation of Fundicoccus ignavus gen. nov. sp. nov., a novel genus of the family Aerococcaceae isolated from bulk tank milk.</title>
        <authorList>
            <person name="Siebert A."/>
            <person name="Huptas C."/>
            <person name="Wenning M."/>
            <person name="Scherer S."/>
            <person name="Doll E.V."/>
        </authorList>
    </citation>
    <scope>NUCLEOTIDE SEQUENCE [LARGE SCALE GENOMIC DNA]</scope>
    <source>
        <strain evidence="4 7">DSM 109653</strain>
        <strain evidence="5 6">WS4759</strain>
    </source>
</reference>
<dbReference type="EMBL" id="WJQR01000003">
    <property type="protein sequence ID" value="MRI81021.1"/>
    <property type="molecule type" value="Genomic_DNA"/>
</dbReference>
<keyword evidence="6" id="KW-1185">Reference proteome</keyword>
<dbReference type="PROSITE" id="PS51257">
    <property type="entry name" value="PROKAR_LIPOPROTEIN"/>
    <property type="match status" value="1"/>
</dbReference>
<keyword evidence="1 2" id="KW-0732">Signal</keyword>
<dbReference type="PANTHER" id="PTHR35936:SF19">
    <property type="entry name" value="AMINO-ACID-BINDING PROTEIN YXEM-RELATED"/>
    <property type="match status" value="1"/>
</dbReference>
<evidence type="ECO:0000313" key="7">
    <source>
        <dbReference type="Proteomes" id="UP000469870"/>
    </source>
</evidence>
<protein>
    <submittedName>
        <fullName evidence="5">Transporter substrate-binding domain-containing protein</fullName>
    </submittedName>
</protein>
<dbReference type="PANTHER" id="PTHR35936">
    <property type="entry name" value="MEMBRANE-BOUND LYTIC MUREIN TRANSGLYCOSYLASE F"/>
    <property type="match status" value="1"/>
</dbReference>
<evidence type="ECO:0000259" key="3">
    <source>
        <dbReference type="SMART" id="SM00062"/>
    </source>
</evidence>
<organism evidence="5 6">
    <name type="scientific">Fundicoccus ignavus</name>
    <dbReference type="NCBI Taxonomy" id="2664442"/>
    <lineage>
        <taxon>Bacteria</taxon>
        <taxon>Bacillati</taxon>
        <taxon>Bacillota</taxon>
        <taxon>Bacilli</taxon>
        <taxon>Lactobacillales</taxon>
        <taxon>Aerococcaceae</taxon>
        <taxon>Fundicoccus</taxon>
    </lineage>
</organism>
<dbReference type="InterPro" id="IPR001638">
    <property type="entry name" value="Solute-binding_3/MltF_N"/>
</dbReference>
<feature type="signal peptide" evidence="2">
    <location>
        <begin position="1"/>
        <end position="18"/>
    </location>
</feature>
<feature type="domain" description="Solute-binding protein family 3/N-terminal" evidence="3">
    <location>
        <begin position="49"/>
        <end position="280"/>
    </location>
</feature>
<gene>
    <name evidence="5" type="ORF">GIY09_09580</name>
    <name evidence="4" type="ORF">GIY11_03230</name>
</gene>
<dbReference type="Gene3D" id="3.40.190.10">
    <property type="entry name" value="Periplasmic binding protein-like II"/>
    <property type="match status" value="2"/>
</dbReference>
<evidence type="ECO:0000256" key="2">
    <source>
        <dbReference type="SAM" id="SignalP"/>
    </source>
</evidence>
<dbReference type="EMBL" id="WJQS01000009">
    <property type="protein sequence ID" value="MRI86092.1"/>
    <property type="molecule type" value="Genomic_DNA"/>
</dbReference>
<dbReference type="Proteomes" id="UP000430975">
    <property type="component" value="Unassembled WGS sequence"/>
</dbReference>
<evidence type="ECO:0000256" key="1">
    <source>
        <dbReference type="ARBA" id="ARBA00022729"/>
    </source>
</evidence>
<dbReference type="AlphaFoldDB" id="A0A6I2GJT9"/>
<evidence type="ECO:0000313" key="5">
    <source>
        <dbReference type="EMBL" id="MRI86092.1"/>
    </source>
</evidence>
<dbReference type="Pfam" id="PF00497">
    <property type="entry name" value="SBP_bac_3"/>
    <property type="match status" value="1"/>
</dbReference>
<comment type="caution">
    <text evidence="5">The sequence shown here is derived from an EMBL/GenBank/DDBJ whole genome shotgun (WGS) entry which is preliminary data.</text>
</comment>
<name>A0A6I2GJT9_9LACT</name>
<evidence type="ECO:0000313" key="4">
    <source>
        <dbReference type="EMBL" id="MRI81021.1"/>
    </source>
</evidence>
<dbReference type="RefSeq" id="WP_153861496.1">
    <property type="nucleotide sequence ID" value="NZ_WJQR01000003.1"/>
</dbReference>
<evidence type="ECO:0000313" key="6">
    <source>
        <dbReference type="Proteomes" id="UP000430975"/>
    </source>
</evidence>
<accession>A0A6I2GJT9</accession>
<feature type="chain" id="PRO_5038248572" evidence="2">
    <location>
        <begin position="19"/>
        <end position="288"/>
    </location>
</feature>
<dbReference type="Proteomes" id="UP000469870">
    <property type="component" value="Unassembled WGS sequence"/>
</dbReference>